<evidence type="ECO:0000256" key="1">
    <source>
        <dbReference type="ARBA" id="ARBA00005179"/>
    </source>
</evidence>
<dbReference type="HOGENOM" id="CLU_000022_59_2_1"/>
<dbReference type="PANTHER" id="PTHR24096">
    <property type="entry name" value="LONG-CHAIN-FATTY-ACID--COA LIGASE"/>
    <property type="match status" value="1"/>
</dbReference>
<feature type="domain" description="AMP-binding enzyme C-terminal" evidence="7">
    <location>
        <begin position="461"/>
        <end position="544"/>
    </location>
</feature>
<dbReference type="InterPro" id="IPR020845">
    <property type="entry name" value="AMP-binding_CS"/>
</dbReference>
<feature type="domain" description="AMP-dependent synthetase/ligase" evidence="6">
    <location>
        <begin position="46"/>
        <end position="411"/>
    </location>
</feature>
<dbReference type="OrthoDB" id="6509636at2759"/>
<dbReference type="GO" id="GO:0016405">
    <property type="term" value="F:CoA-ligase activity"/>
    <property type="evidence" value="ECO:0007669"/>
    <property type="project" value="TreeGrafter"/>
</dbReference>
<dbReference type="Gene3D" id="3.40.50.12780">
    <property type="entry name" value="N-terminal domain of ligase-like"/>
    <property type="match status" value="1"/>
</dbReference>
<dbReference type="InterPro" id="IPR042099">
    <property type="entry name" value="ANL_N_sf"/>
</dbReference>
<evidence type="ECO:0000313" key="8">
    <source>
        <dbReference type="EMBL" id="KIW93009.1"/>
    </source>
</evidence>
<dbReference type="GO" id="GO:0019748">
    <property type="term" value="P:secondary metabolic process"/>
    <property type="evidence" value="ECO:0007669"/>
    <property type="project" value="TreeGrafter"/>
</dbReference>
<name>A0A0D2I893_CLAB1</name>
<dbReference type="InterPro" id="IPR000873">
    <property type="entry name" value="AMP-dep_synth/lig_dom"/>
</dbReference>
<accession>A0A0D2I893</accession>
<dbReference type="InterPro" id="IPR025110">
    <property type="entry name" value="AMP-bd_C"/>
</dbReference>
<evidence type="ECO:0000256" key="3">
    <source>
        <dbReference type="ARBA" id="ARBA00022598"/>
    </source>
</evidence>
<keyword evidence="9" id="KW-1185">Reference proteome</keyword>
<organism evidence="8 9">
    <name type="scientific">Cladophialophora bantiana (strain ATCC 10958 / CBS 173.52 / CDC B-1940 / NIH 8579)</name>
    <name type="common">Xylohypha bantiana</name>
    <dbReference type="NCBI Taxonomy" id="1442370"/>
    <lineage>
        <taxon>Eukaryota</taxon>
        <taxon>Fungi</taxon>
        <taxon>Dikarya</taxon>
        <taxon>Ascomycota</taxon>
        <taxon>Pezizomycotina</taxon>
        <taxon>Eurotiomycetes</taxon>
        <taxon>Chaetothyriomycetidae</taxon>
        <taxon>Chaetothyriales</taxon>
        <taxon>Herpotrichiellaceae</taxon>
        <taxon>Cladophialophora</taxon>
    </lineage>
</organism>
<keyword evidence="4" id="KW-0547">Nucleotide-binding</keyword>
<comment type="similarity">
    <text evidence="2">Belongs to the ATP-dependent AMP-binding enzyme family.</text>
</comment>
<dbReference type="AlphaFoldDB" id="A0A0D2I893"/>
<dbReference type="PROSITE" id="PS00455">
    <property type="entry name" value="AMP_BINDING"/>
    <property type="match status" value="1"/>
</dbReference>
<evidence type="ECO:0000259" key="6">
    <source>
        <dbReference type="Pfam" id="PF00501"/>
    </source>
</evidence>
<dbReference type="GO" id="GO:0005524">
    <property type="term" value="F:ATP binding"/>
    <property type="evidence" value="ECO:0007669"/>
    <property type="project" value="UniProtKB-KW"/>
</dbReference>
<dbReference type="GeneID" id="27699786"/>
<dbReference type="Pfam" id="PF13193">
    <property type="entry name" value="AMP-binding_C"/>
    <property type="match status" value="1"/>
</dbReference>
<dbReference type="Proteomes" id="UP000053789">
    <property type="component" value="Unassembled WGS sequence"/>
</dbReference>
<reference evidence="8" key="1">
    <citation type="submission" date="2015-01" db="EMBL/GenBank/DDBJ databases">
        <title>The Genome Sequence of Cladophialophora bantiana CBS 173.52.</title>
        <authorList>
            <consortium name="The Broad Institute Genomics Platform"/>
            <person name="Cuomo C."/>
            <person name="de Hoog S."/>
            <person name="Gorbushina A."/>
            <person name="Stielow B."/>
            <person name="Teixiera M."/>
            <person name="Abouelleil A."/>
            <person name="Chapman S.B."/>
            <person name="Priest M."/>
            <person name="Young S.K."/>
            <person name="Wortman J."/>
            <person name="Nusbaum C."/>
            <person name="Birren B."/>
        </authorList>
    </citation>
    <scope>NUCLEOTIDE SEQUENCE [LARGE SCALE GENOMIC DNA]</scope>
    <source>
        <strain evidence="8">CBS 173.52</strain>
    </source>
</reference>
<evidence type="ECO:0000256" key="2">
    <source>
        <dbReference type="ARBA" id="ARBA00006432"/>
    </source>
</evidence>
<gene>
    <name evidence="8" type="ORF">Z519_06858</name>
</gene>
<dbReference type="PANTHER" id="PTHR24096:SF317">
    <property type="entry name" value="ADENYLATE-FORMING ENZYME AFEA"/>
    <property type="match status" value="1"/>
</dbReference>
<comment type="pathway">
    <text evidence="1">Secondary metabolite biosynthesis.</text>
</comment>
<dbReference type="EMBL" id="KN846988">
    <property type="protein sequence ID" value="KIW93009.1"/>
    <property type="molecule type" value="Genomic_DNA"/>
</dbReference>
<dbReference type="Pfam" id="PF00501">
    <property type="entry name" value="AMP-binding"/>
    <property type="match status" value="1"/>
</dbReference>
<dbReference type="Gene3D" id="3.30.300.30">
    <property type="match status" value="1"/>
</dbReference>
<proteinExistence type="inferred from homology"/>
<dbReference type="SUPFAM" id="SSF56801">
    <property type="entry name" value="Acetyl-CoA synthetase-like"/>
    <property type="match status" value="1"/>
</dbReference>
<evidence type="ECO:0000256" key="5">
    <source>
        <dbReference type="ARBA" id="ARBA00022840"/>
    </source>
</evidence>
<dbReference type="VEuPathDB" id="FungiDB:Z519_06858"/>
<dbReference type="InterPro" id="IPR045851">
    <property type="entry name" value="AMP-bd_C_sf"/>
</dbReference>
<evidence type="ECO:0000259" key="7">
    <source>
        <dbReference type="Pfam" id="PF13193"/>
    </source>
</evidence>
<evidence type="ECO:0000313" key="9">
    <source>
        <dbReference type="Proteomes" id="UP000053789"/>
    </source>
</evidence>
<keyword evidence="5" id="KW-0067">ATP-binding</keyword>
<protein>
    <submittedName>
        <fullName evidence="8">Uncharacterized protein</fullName>
    </submittedName>
</protein>
<dbReference type="RefSeq" id="XP_016619678.1">
    <property type="nucleotide sequence ID" value="XM_016764596.1"/>
</dbReference>
<evidence type="ECO:0000256" key="4">
    <source>
        <dbReference type="ARBA" id="ARBA00022741"/>
    </source>
</evidence>
<sequence length="569" mass="62726">MSLSQPHPTDMVDAVWTAPRSIQIPTTDILTFAFANLSQYDNNCPIFIDANDPSNRISAQQALQTVRQLTHGLSALGLKDGGCVCLHAFNNIWYPSIWLAVIGSGARVVGSNPKYTKDELIHLLRLTKPTVIFAQVDCLEPMIEAVAYCEMGSKIFIIGSHDASPQVQGREYGSWRTLLREPEGDWHARTANGKPDQERIAAYSMSSGTTGLPKAAMISHRYIVALTAILEDQFRHRSYRPSQLICLPVFHAFASPLALVLPLRLGLPTFFLPKWSLSEYLQAIHTYAITDTPVSPPIVGALTQLPASKSPLLESLRYVVSAGATLPAIVQNKLYDVLAPTAVITQCWGTTEAGWHTIGSCSQEKDRSGSVGRLLPNAQMKLVDEDGSLIVEEGKAGEAFIKTAMLFSGYLGNPDANNDSFDSDGFYRTGDRVSVRGGYLYYSDRIKETMKVKGWQVSPTELESVLIQHPQIEDVAVVGDIREIAGGLSETFPCAYVVRSGRDRAAPLREQDVKNFVASRLISYKQITGDVIFVKQIPRSPSGKILRRKLPQAERDLMNENVMVKTEEE</sequence>
<keyword evidence="3" id="KW-0436">Ligase</keyword>